<comment type="subcellular location">
    <subcellularLocation>
        <location evidence="1">Cell outer membrane</location>
    </subcellularLocation>
</comment>
<keyword evidence="6" id="KW-0998">Cell outer membrane</keyword>
<organism evidence="8 9">
    <name type="scientific">Bacteroides thetaiotaomicron</name>
    <dbReference type="NCBI Taxonomy" id="818"/>
    <lineage>
        <taxon>Bacteria</taxon>
        <taxon>Pseudomonadati</taxon>
        <taxon>Bacteroidota</taxon>
        <taxon>Bacteroidia</taxon>
        <taxon>Bacteroidales</taxon>
        <taxon>Bacteroidaceae</taxon>
        <taxon>Bacteroides</taxon>
    </lineage>
</organism>
<keyword evidence="4" id="KW-0472">Membrane</keyword>
<proteinExistence type="inferred from homology"/>
<dbReference type="EMBL" id="CZAP01000015">
    <property type="protein sequence ID" value="CUP89745.1"/>
    <property type="molecule type" value="Genomic_DNA"/>
</dbReference>
<evidence type="ECO:0000256" key="4">
    <source>
        <dbReference type="ARBA" id="ARBA00023136"/>
    </source>
</evidence>
<evidence type="ECO:0000256" key="2">
    <source>
        <dbReference type="ARBA" id="ARBA00007248"/>
    </source>
</evidence>
<dbReference type="Proteomes" id="UP000095576">
    <property type="component" value="Unassembled WGS sequence"/>
</dbReference>
<evidence type="ECO:0000256" key="5">
    <source>
        <dbReference type="ARBA" id="ARBA00023139"/>
    </source>
</evidence>
<dbReference type="AlphaFoldDB" id="A0A174S2S8"/>
<evidence type="ECO:0000256" key="3">
    <source>
        <dbReference type="ARBA" id="ARBA00022729"/>
    </source>
</evidence>
<dbReference type="Pfam" id="PF08842">
    <property type="entry name" value="Mfa2"/>
    <property type="match status" value="1"/>
</dbReference>
<evidence type="ECO:0000256" key="7">
    <source>
        <dbReference type="ARBA" id="ARBA00023288"/>
    </source>
</evidence>
<dbReference type="InterPro" id="IPR014941">
    <property type="entry name" value="FimB/Mfa2/Mfa3"/>
</dbReference>
<comment type="similarity">
    <text evidence="2">Belongs to the bacteroidetes fimbrillin superfamily. FimB/Mfa2 family.</text>
</comment>
<keyword evidence="3" id="KW-0732">Signal</keyword>
<sequence length="363" mass="40622">MTGSSKLMILNFNTKKMKYSKLTYYLLAILCIMATSCVSDGVMDECPDSSKSKQTVKDARVSLVLNFAFNSSVTRAGESDGDTTEGEESERKIKDVHIYAFQNNQFKEEVKYVSIFGTDGENTRMIQGTLTETYDSNNAVKFVVIVNGENKKIITANKPSNYTTPEALYNQLVFEFNSNDDWSTNIPMAGMCEIRPLAEGENVAKLALTRAVAKVNVTVNEGKGLDNFRITEIRLCNYNTSGYCASNDLSEPYIPTDVQQSTTPISSGTITDAEMNAYENHLYLPEHKNIGVTDKKAYLEIDAMVKGESKTYTLAFAQNGNPHDVLRNYMYVFNIRSVKMDIDVGIDYEVAIWDEKEIEVAPF</sequence>
<evidence type="ECO:0000256" key="6">
    <source>
        <dbReference type="ARBA" id="ARBA00023237"/>
    </source>
</evidence>
<evidence type="ECO:0000256" key="1">
    <source>
        <dbReference type="ARBA" id="ARBA00004442"/>
    </source>
</evidence>
<gene>
    <name evidence="8" type="ORF">ERS852511_03576</name>
</gene>
<name>A0A174S2S8_BACT4</name>
<evidence type="ECO:0000313" key="8">
    <source>
        <dbReference type="EMBL" id="CUP89745.1"/>
    </source>
</evidence>
<reference evidence="8 9" key="1">
    <citation type="submission" date="2015-09" db="EMBL/GenBank/DDBJ databases">
        <authorList>
            <consortium name="Pathogen Informatics"/>
        </authorList>
    </citation>
    <scope>NUCLEOTIDE SEQUENCE [LARGE SCALE GENOMIC DNA]</scope>
    <source>
        <strain evidence="8 9">2789STDY5834899</strain>
    </source>
</reference>
<keyword evidence="7" id="KW-0449">Lipoprotein</keyword>
<dbReference type="GO" id="GO:0009279">
    <property type="term" value="C:cell outer membrane"/>
    <property type="evidence" value="ECO:0007669"/>
    <property type="project" value="UniProtKB-SubCell"/>
</dbReference>
<accession>A0A174S2S8</accession>
<keyword evidence="5" id="KW-0564">Palmitate</keyword>
<evidence type="ECO:0000313" key="9">
    <source>
        <dbReference type="Proteomes" id="UP000095576"/>
    </source>
</evidence>
<protein>
    <submittedName>
        <fullName evidence="8">Fimbrillin-A associated anchor proteins Mfa1 and Mfa2</fullName>
    </submittedName>
</protein>